<evidence type="ECO:0000313" key="2">
    <source>
        <dbReference type="Proteomes" id="UP000020825"/>
    </source>
</evidence>
<organism evidence="1 2">
    <name type="scientific">Mycobacterium intracellulare 1956</name>
    <dbReference type="NCBI Taxonomy" id="1299331"/>
    <lineage>
        <taxon>Bacteria</taxon>
        <taxon>Bacillati</taxon>
        <taxon>Actinomycetota</taxon>
        <taxon>Actinomycetes</taxon>
        <taxon>Mycobacteriales</taxon>
        <taxon>Mycobacteriaceae</taxon>
        <taxon>Mycobacterium</taxon>
        <taxon>Mycobacterium avium complex (MAC)</taxon>
    </lineage>
</organism>
<gene>
    <name evidence="1" type="ORF">I550_1923</name>
</gene>
<reference evidence="1 2" key="1">
    <citation type="submission" date="2013-12" db="EMBL/GenBank/DDBJ databases">
        <authorList>
            <person name="Zelazny A."/>
            <person name="Olivier K."/>
            <person name="Holland S."/>
            <person name="Lenaerts A."/>
            <person name="Ordway D."/>
            <person name="DeGroote M.A."/>
            <person name="Parker T."/>
            <person name="Sizemore C."/>
            <person name="Tallon L.J."/>
            <person name="Sadzewicz L.K."/>
            <person name="Sengamalay N."/>
            <person name="Fraser C.M."/>
            <person name="Hine E."/>
            <person name="Shefchek K.A."/>
            <person name="Das S.P."/>
            <person name="Tettelin H."/>
        </authorList>
    </citation>
    <scope>NUCLEOTIDE SEQUENCE [LARGE SCALE GENOMIC DNA]</scope>
    <source>
        <strain evidence="1 2">1956</strain>
    </source>
</reference>
<protein>
    <submittedName>
        <fullName evidence="1">Uncharacterized protein</fullName>
    </submittedName>
</protein>
<sequence length="98" mass="10550">MSHNVLQNVIAPEEIVWHETGLGPSFWVSDELAGDNYSTRFSAQLTKFGPAGDPRRIITITTMLSVSCAGPASFSWASIAGRPRRAPSSRCPPTSCTV</sequence>
<dbReference type="EMBL" id="JAOG01000001">
    <property type="protein sequence ID" value="EUA58780.1"/>
    <property type="molecule type" value="Genomic_DNA"/>
</dbReference>
<accession>X8CU80</accession>
<name>X8CU80_MYCIT</name>
<comment type="caution">
    <text evidence="1">The sequence shown here is derived from an EMBL/GenBank/DDBJ whole genome shotgun (WGS) entry which is preliminary data.</text>
</comment>
<dbReference type="Proteomes" id="UP000020825">
    <property type="component" value="Unassembled WGS sequence"/>
</dbReference>
<proteinExistence type="predicted"/>
<evidence type="ECO:0000313" key="1">
    <source>
        <dbReference type="EMBL" id="EUA58780.1"/>
    </source>
</evidence>
<dbReference type="AlphaFoldDB" id="X8CU80"/>